<evidence type="ECO:0000256" key="1">
    <source>
        <dbReference type="SAM" id="Coils"/>
    </source>
</evidence>
<keyword evidence="1" id="KW-0175">Coiled coil</keyword>
<dbReference type="RefSeq" id="WP_152203051.1">
    <property type="nucleotide sequence ID" value="NZ_VUKF01000021.1"/>
</dbReference>
<feature type="transmembrane region" description="Helical" evidence="2">
    <location>
        <begin position="6"/>
        <end position="27"/>
    </location>
</feature>
<evidence type="ECO:0000313" key="3">
    <source>
        <dbReference type="EMBL" id="KAE8763215.1"/>
    </source>
</evidence>
<keyword evidence="2" id="KW-0812">Transmembrane</keyword>
<feature type="coiled-coil region" evidence="1">
    <location>
        <begin position="52"/>
        <end position="93"/>
    </location>
</feature>
<dbReference type="EMBL" id="WHJE01000087">
    <property type="protein sequence ID" value="KAE8763215.1"/>
    <property type="molecule type" value="Genomic_DNA"/>
</dbReference>
<comment type="caution">
    <text evidence="3">The sequence shown here is derived from an EMBL/GenBank/DDBJ whole genome shotgun (WGS) entry which is preliminary data.</text>
</comment>
<sequence>MSGADWAGLVVAVASGVLVHWLGQGLWDALAARGKARASAAGADRRARRDQVADLESALARALADRDDERAEKEKAEAARDRALARCRALEDYAHRLREGCPGTPPPWPTTLLRV</sequence>
<keyword evidence="2" id="KW-0472">Membrane</keyword>
<accession>A0A7J5ULH6</accession>
<keyword evidence="4" id="KW-1185">Reference proteome</keyword>
<proteinExistence type="predicted"/>
<evidence type="ECO:0000256" key="2">
    <source>
        <dbReference type="SAM" id="Phobius"/>
    </source>
</evidence>
<dbReference type="Proteomes" id="UP000451860">
    <property type="component" value="Unassembled WGS sequence"/>
</dbReference>
<reference evidence="3 4" key="1">
    <citation type="submission" date="2019-10" db="EMBL/GenBank/DDBJ databases">
        <title>Georgenia wutianyii sp. nov. and Georgenia yuyongxinii sp. nov. isolated from plateau pika (Ochotona curzoniae) in the Qinghai-Tibet plateau of China.</title>
        <authorList>
            <person name="Tian Z."/>
        </authorList>
    </citation>
    <scope>NUCLEOTIDE SEQUENCE [LARGE SCALE GENOMIC DNA]</scope>
    <source>
        <strain evidence="3 4">DSM 21501</strain>
    </source>
</reference>
<gene>
    <name evidence="3" type="ORF">GB883_15305</name>
</gene>
<name>A0A7J5ULH6_9MICO</name>
<organism evidence="3 4">
    <name type="scientific">Georgenia thermotolerans</name>
    <dbReference type="NCBI Taxonomy" id="527326"/>
    <lineage>
        <taxon>Bacteria</taxon>
        <taxon>Bacillati</taxon>
        <taxon>Actinomycetota</taxon>
        <taxon>Actinomycetes</taxon>
        <taxon>Micrococcales</taxon>
        <taxon>Bogoriellaceae</taxon>
        <taxon>Georgenia</taxon>
    </lineage>
</organism>
<evidence type="ECO:0000313" key="4">
    <source>
        <dbReference type="Proteomes" id="UP000451860"/>
    </source>
</evidence>
<protein>
    <submittedName>
        <fullName evidence="3">Uncharacterized protein</fullName>
    </submittedName>
</protein>
<dbReference type="AlphaFoldDB" id="A0A7J5ULH6"/>
<keyword evidence="2" id="KW-1133">Transmembrane helix</keyword>